<dbReference type="Proteomes" id="UP000319499">
    <property type="component" value="Unassembled WGS sequence"/>
</dbReference>
<sequence>MEITIKNIKCCAFFKREKMLKQWIIQISRKSGITIHIHTFGFFYVGCNQRTRVGFIKRTQVLLRAEQVYGE</sequence>
<comment type="caution">
    <text evidence="1">The sequence shown here is derived from an EMBL/GenBank/DDBJ whole genome shotgun (WGS) entry which is preliminary data.</text>
</comment>
<dbReference type="EMBL" id="SELH01000013">
    <property type="protein sequence ID" value="TWP29928.1"/>
    <property type="molecule type" value="Genomic_DNA"/>
</dbReference>
<evidence type="ECO:0000313" key="1">
    <source>
        <dbReference type="EMBL" id="TWP29928.1"/>
    </source>
</evidence>
<name>A0A563DI39_9FLAO</name>
<proteinExistence type="predicted"/>
<gene>
    <name evidence="1" type="ORF">ETU09_02805</name>
</gene>
<dbReference type="RefSeq" id="WP_146291748.1">
    <property type="nucleotide sequence ID" value="NZ_SELH01000013.1"/>
</dbReference>
<reference evidence="1 2" key="1">
    <citation type="submission" date="2019-02" db="EMBL/GenBank/DDBJ databases">
        <title>Apibacter muscae sp. nov.: a novel member of the house fly microbiota.</title>
        <authorList>
            <person name="Park R."/>
        </authorList>
    </citation>
    <scope>NUCLEOTIDE SEQUENCE [LARGE SCALE GENOMIC DNA]</scope>
    <source>
        <strain evidence="1 2">AL1</strain>
    </source>
</reference>
<evidence type="ECO:0000313" key="2">
    <source>
        <dbReference type="Proteomes" id="UP000319499"/>
    </source>
</evidence>
<dbReference type="AlphaFoldDB" id="A0A563DI39"/>
<accession>A0A563DI39</accession>
<protein>
    <submittedName>
        <fullName evidence="1">Uncharacterized protein</fullName>
    </submittedName>
</protein>
<organism evidence="1 2">
    <name type="scientific">Apibacter muscae</name>
    <dbReference type="NCBI Taxonomy" id="2509004"/>
    <lineage>
        <taxon>Bacteria</taxon>
        <taxon>Pseudomonadati</taxon>
        <taxon>Bacteroidota</taxon>
        <taxon>Flavobacteriia</taxon>
        <taxon>Flavobacteriales</taxon>
        <taxon>Weeksellaceae</taxon>
        <taxon>Apibacter</taxon>
    </lineage>
</organism>
<keyword evidence="2" id="KW-1185">Reference proteome</keyword>